<accession>A0ABW4FJK5</accession>
<sequence length="105" mass="11787">MALRGANAPAVLQRLNPIIKGWAAYYRTAASSRRFHALDTYLWTLTYKWAHYSHPNKSKRISTVHGPAATPHGRWSAIPLSTSRPCRYKWSFCPGSGSLSAERCP</sequence>
<evidence type="ECO:0000259" key="1">
    <source>
        <dbReference type="Pfam" id="PF08388"/>
    </source>
</evidence>
<dbReference type="EMBL" id="JBHUCP010000009">
    <property type="protein sequence ID" value="MFD1530800.1"/>
    <property type="molecule type" value="Genomic_DNA"/>
</dbReference>
<keyword evidence="3" id="KW-1185">Reference proteome</keyword>
<dbReference type="Pfam" id="PF08388">
    <property type="entry name" value="GIIM"/>
    <property type="match status" value="1"/>
</dbReference>
<organism evidence="2 3">
    <name type="scientific">Pseudonocardia aurantiaca</name>
    <dbReference type="NCBI Taxonomy" id="75290"/>
    <lineage>
        <taxon>Bacteria</taxon>
        <taxon>Bacillati</taxon>
        <taxon>Actinomycetota</taxon>
        <taxon>Actinomycetes</taxon>
        <taxon>Pseudonocardiales</taxon>
        <taxon>Pseudonocardiaceae</taxon>
        <taxon>Pseudonocardia</taxon>
    </lineage>
</organism>
<name>A0ABW4FJK5_9PSEU</name>
<feature type="domain" description="Group II intron maturase-specific" evidence="1">
    <location>
        <begin position="5"/>
        <end position="60"/>
    </location>
</feature>
<dbReference type="InterPro" id="IPR013597">
    <property type="entry name" value="Mat_intron_G2"/>
</dbReference>
<gene>
    <name evidence="2" type="ORF">ACFSCY_15240</name>
</gene>
<dbReference type="Proteomes" id="UP001597145">
    <property type="component" value="Unassembled WGS sequence"/>
</dbReference>
<evidence type="ECO:0000313" key="2">
    <source>
        <dbReference type="EMBL" id="MFD1530800.1"/>
    </source>
</evidence>
<dbReference type="RefSeq" id="WP_343970609.1">
    <property type="nucleotide sequence ID" value="NZ_BAAAJG010000002.1"/>
</dbReference>
<proteinExistence type="predicted"/>
<reference evidence="3" key="1">
    <citation type="journal article" date="2019" name="Int. J. Syst. Evol. Microbiol.">
        <title>The Global Catalogue of Microorganisms (GCM) 10K type strain sequencing project: providing services to taxonomists for standard genome sequencing and annotation.</title>
        <authorList>
            <consortium name="The Broad Institute Genomics Platform"/>
            <consortium name="The Broad Institute Genome Sequencing Center for Infectious Disease"/>
            <person name="Wu L."/>
            <person name="Ma J."/>
        </authorList>
    </citation>
    <scope>NUCLEOTIDE SEQUENCE [LARGE SCALE GENOMIC DNA]</scope>
    <source>
        <strain evidence="3">JCM 12165</strain>
    </source>
</reference>
<protein>
    <submittedName>
        <fullName evidence="2">Group II intron maturase-specific domain-containing protein</fullName>
    </submittedName>
</protein>
<comment type="caution">
    <text evidence="2">The sequence shown here is derived from an EMBL/GenBank/DDBJ whole genome shotgun (WGS) entry which is preliminary data.</text>
</comment>
<evidence type="ECO:0000313" key="3">
    <source>
        <dbReference type="Proteomes" id="UP001597145"/>
    </source>
</evidence>